<comment type="caution">
    <text evidence="5">The sequence shown here is derived from an EMBL/GenBank/DDBJ whole genome shotgun (WGS) entry which is preliminary data.</text>
</comment>
<evidence type="ECO:0000256" key="2">
    <source>
        <dbReference type="RuleBase" id="RU000384"/>
    </source>
</evidence>
<dbReference type="PROSITE" id="PS51987">
    <property type="entry name" value="GS_CATALYTIC"/>
    <property type="match status" value="1"/>
</dbReference>
<dbReference type="InterPro" id="IPR052725">
    <property type="entry name" value="GS_Type-3"/>
</dbReference>
<evidence type="ECO:0000313" key="5">
    <source>
        <dbReference type="EMBL" id="MCC2230747.1"/>
    </source>
</evidence>
<dbReference type="AlphaFoldDB" id="A0AAE3E910"/>
<evidence type="ECO:0000259" key="4">
    <source>
        <dbReference type="PROSITE" id="PS51987"/>
    </source>
</evidence>
<dbReference type="Pfam" id="PF18318">
    <property type="entry name" value="Gln-synt_C-ter"/>
    <property type="match status" value="1"/>
</dbReference>
<dbReference type="Gene3D" id="3.30.590.10">
    <property type="entry name" value="Glutamine synthetase/guanido kinase, catalytic domain"/>
    <property type="match status" value="1"/>
</dbReference>
<dbReference type="Pfam" id="PF00120">
    <property type="entry name" value="Gln-synt_C"/>
    <property type="match status" value="1"/>
</dbReference>
<dbReference type="GO" id="GO:0006542">
    <property type="term" value="P:glutamine biosynthetic process"/>
    <property type="evidence" value="ECO:0007669"/>
    <property type="project" value="InterPro"/>
</dbReference>
<reference evidence="5" key="1">
    <citation type="submission" date="2021-10" db="EMBL/GenBank/DDBJ databases">
        <title>Anaerobic single-cell dispensing facilitates the cultivation of human gut bacteria.</title>
        <authorList>
            <person name="Afrizal A."/>
        </authorList>
    </citation>
    <scope>NUCLEOTIDE SEQUENCE</scope>
    <source>
        <strain evidence="5">CLA-AA-H215</strain>
    </source>
</reference>
<proteinExistence type="inferred from homology"/>
<gene>
    <name evidence="5" type="ORF">LKD81_06995</name>
</gene>
<evidence type="ECO:0000256" key="1">
    <source>
        <dbReference type="PROSITE-ProRule" id="PRU01330"/>
    </source>
</evidence>
<dbReference type="PROSITE" id="PS00181">
    <property type="entry name" value="GLNA_ATP"/>
    <property type="match status" value="1"/>
</dbReference>
<dbReference type="SMART" id="SM01230">
    <property type="entry name" value="Gln-synt_C"/>
    <property type="match status" value="1"/>
</dbReference>
<protein>
    <submittedName>
        <fullName evidence="5">Glutamine synthetase III</fullName>
    </submittedName>
</protein>
<dbReference type="Pfam" id="PF12437">
    <property type="entry name" value="GSIII_N"/>
    <property type="match status" value="1"/>
</dbReference>
<comment type="similarity">
    <text evidence="1 2">Belongs to the glutamine synthetase family.</text>
</comment>
<dbReference type="PROSITE" id="PS51986">
    <property type="entry name" value="GS_BETA_GRASP"/>
    <property type="match status" value="1"/>
</dbReference>
<dbReference type="PANTHER" id="PTHR42974:SF1">
    <property type="entry name" value="TYPE-3 GLUTAMINE SYNTHETASE"/>
    <property type="match status" value="1"/>
</dbReference>
<sequence length="704" mass="77645">MSEAMNVAEIFGTRVFNDSVMKERLPKKIYADLKNTIEEGAELKPATAEVVANAMKDWAVEHGATHYTHWFQPLNGITAEKHDSFICPPKNGKVIMEFSGKELIKGEPDASSFPSGGLRATFEARGYTAWDCTSPAFLKEDASGVVLCIPTAFCSYTGVALDKKTPLLRSMEAINREGLRLIRLLGNTTSKRITPSVGAEQEYFIIDREKFLKRKDLVYTGRTLFGTMPAKGQELEDHYFGSIRERIGAYMKDVDEELWKLGVPAKTRHNEVAPAQHEIAPIYGTVNVATDQNQMVMETLKKVASRHGLACLLHEKPFNGVNGSGKHDNWSITTDDGINLLDPGKAPHENIQFLLVLTCILKAVDEHADLLRLSAASTGNDHRLGKQEAPPAIISVFLGEQLQDVLTQLIETGFATHSLAGEALKTGVNYLPAFEKDATDRNRTSPFAFTGNKFEFRMVGSNDSIACANTILNSIVAESFAEASDYIEKAEDKDLAVHDLIKRYAAEHQRVVFNGNGYSAEWVEEATRRGLPNLPTMVDAIPSMVSDKAVAMFEKLGVFTKEELEARAEIRYESYVKQLNIEARAMLNIANKQIIPAAISYTTKLAESLTAVQSACPEADVSVQKKLLMESSSLLADIKAADIALEDVLAGASGIEDIVAEAHYFKDTILPAMDALRAPVDTLEMTMDKKMWPYPSYGDMLFEV</sequence>
<accession>A0AAE3E910</accession>
<dbReference type="InterPro" id="IPR014746">
    <property type="entry name" value="Gln_synth/guanido_kin_cat_dom"/>
</dbReference>
<feature type="domain" description="GS beta-grasp" evidence="3">
    <location>
        <begin position="65"/>
        <end position="158"/>
    </location>
</feature>
<dbReference type="EMBL" id="JAJEQR010000016">
    <property type="protein sequence ID" value="MCC2230747.1"/>
    <property type="molecule type" value="Genomic_DNA"/>
</dbReference>
<dbReference type="GO" id="GO:0004356">
    <property type="term" value="F:glutamine synthetase activity"/>
    <property type="evidence" value="ECO:0007669"/>
    <property type="project" value="InterPro"/>
</dbReference>
<organism evidence="5 6">
    <name type="scientific">Hominifimenecus microfluidus</name>
    <dbReference type="NCBI Taxonomy" id="2885348"/>
    <lineage>
        <taxon>Bacteria</taxon>
        <taxon>Bacillati</taxon>
        <taxon>Bacillota</taxon>
        <taxon>Clostridia</taxon>
        <taxon>Lachnospirales</taxon>
        <taxon>Lachnospiraceae</taxon>
        <taxon>Hominifimenecus</taxon>
    </lineage>
</organism>
<feature type="domain" description="GS catalytic" evidence="4">
    <location>
        <begin position="163"/>
        <end position="594"/>
    </location>
</feature>
<dbReference type="Gene3D" id="1.20.120.1560">
    <property type="match status" value="1"/>
</dbReference>
<evidence type="ECO:0000259" key="3">
    <source>
        <dbReference type="PROSITE" id="PS51986"/>
    </source>
</evidence>
<dbReference type="InterPro" id="IPR008147">
    <property type="entry name" value="Gln_synt_N"/>
</dbReference>
<dbReference type="InterPro" id="IPR008146">
    <property type="entry name" value="Gln_synth_cat_dom"/>
</dbReference>
<dbReference type="Proteomes" id="UP001198182">
    <property type="component" value="Unassembled WGS sequence"/>
</dbReference>
<keyword evidence="6" id="KW-1185">Reference proteome</keyword>
<dbReference type="PANTHER" id="PTHR42974">
    <property type="entry name" value="GLUTAMINE SYNTHETASE"/>
    <property type="match status" value="1"/>
</dbReference>
<dbReference type="SUPFAM" id="SSF55931">
    <property type="entry name" value="Glutamine synthetase/guanido kinase"/>
    <property type="match status" value="1"/>
</dbReference>
<evidence type="ECO:0000313" key="6">
    <source>
        <dbReference type="Proteomes" id="UP001198182"/>
    </source>
</evidence>
<dbReference type="InterPro" id="IPR027303">
    <property type="entry name" value="Gln_synth_gly_rich_site"/>
</dbReference>
<dbReference type="InterPro" id="IPR040577">
    <property type="entry name" value="Gln-synt_C"/>
</dbReference>
<dbReference type="InterPro" id="IPR022147">
    <property type="entry name" value="GSIII_N"/>
</dbReference>
<name>A0AAE3E910_9FIRM</name>
<dbReference type="RefSeq" id="WP_308453385.1">
    <property type="nucleotide sequence ID" value="NZ_JAJEQR010000016.1"/>
</dbReference>